<comment type="caution">
    <text evidence="1">The sequence shown here is derived from an EMBL/GenBank/DDBJ whole genome shotgun (WGS) entry which is preliminary data.</text>
</comment>
<keyword evidence="2" id="KW-1185">Reference proteome</keyword>
<accession>A0A3M7Q742</accession>
<dbReference type="AlphaFoldDB" id="A0A3M7Q742"/>
<dbReference type="Proteomes" id="UP000276133">
    <property type="component" value="Unassembled WGS sequence"/>
</dbReference>
<organism evidence="1 2">
    <name type="scientific">Brachionus plicatilis</name>
    <name type="common">Marine rotifer</name>
    <name type="synonym">Brachionus muelleri</name>
    <dbReference type="NCBI Taxonomy" id="10195"/>
    <lineage>
        <taxon>Eukaryota</taxon>
        <taxon>Metazoa</taxon>
        <taxon>Spiralia</taxon>
        <taxon>Gnathifera</taxon>
        <taxon>Rotifera</taxon>
        <taxon>Eurotatoria</taxon>
        <taxon>Monogononta</taxon>
        <taxon>Pseudotrocha</taxon>
        <taxon>Ploima</taxon>
        <taxon>Brachionidae</taxon>
        <taxon>Brachionus</taxon>
    </lineage>
</organism>
<gene>
    <name evidence="1" type="ORF">BpHYR1_003712</name>
</gene>
<name>A0A3M7Q742_BRAPC</name>
<dbReference type="EMBL" id="REGN01007208">
    <property type="protein sequence ID" value="RNA06982.1"/>
    <property type="molecule type" value="Genomic_DNA"/>
</dbReference>
<sequence>MNRNVLSRLKYVRKVQNFLQCAKKNNLCILSDPWSHIQFKYTLNCRKFYALPYSNELKRLVLFYQHFHIRNYKLFNKIKWKKR</sequence>
<protein>
    <submittedName>
        <fullName evidence="1">Uncharacterized protein</fullName>
    </submittedName>
</protein>
<reference evidence="1 2" key="1">
    <citation type="journal article" date="2018" name="Sci. Rep.">
        <title>Genomic signatures of local adaptation to the degree of environmental predictability in rotifers.</title>
        <authorList>
            <person name="Franch-Gras L."/>
            <person name="Hahn C."/>
            <person name="Garcia-Roger E.M."/>
            <person name="Carmona M.J."/>
            <person name="Serra M."/>
            <person name="Gomez A."/>
        </authorList>
    </citation>
    <scope>NUCLEOTIDE SEQUENCE [LARGE SCALE GENOMIC DNA]</scope>
    <source>
        <strain evidence="1">HYR1</strain>
    </source>
</reference>
<proteinExistence type="predicted"/>
<evidence type="ECO:0000313" key="2">
    <source>
        <dbReference type="Proteomes" id="UP000276133"/>
    </source>
</evidence>
<evidence type="ECO:0000313" key="1">
    <source>
        <dbReference type="EMBL" id="RNA06982.1"/>
    </source>
</evidence>